<dbReference type="AlphaFoldDB" id="A0A813ZH55"/>
<evidence type="ECO:0000259" key="1">
    <source>
        <dbReference type="PROSITE" id="PS50181"/>
    </source>
</evidence>
<comment type="caution">
    <text evidence="2">The sequence shown here is derived from an EMBL/GenBank/DDBJ whole genome shotgun (WGS) entry which is preliminary data.</text>
</comment>
<reference evidence="2" key="1">
    <citation type="submission" date="2021-02" db="EMBL/GenBank/DDBJ databases">
        <authorList>
            <person name="Nowell W R."/>
        </authorList>
    </citation>
    <scope>NUCLEOTIDE SEQUENCE</scope>
</reference>
<dbReference type="PROSITE" id="PS50181">
    <property type="entry name" value="FBOX"/>
    <property type="match status" value="1"/>
</dbReference>
<dbReference type="Proteomes" id="UP000663882">
    <property type="component" value="Unassembled WGS sequence"/>
</dbReference>
<evidence type="ECO:0000313" key="2">
    <source>
        <dbReference type="EMBL" id="CAF0898371.1"/>
    </source>
</evidence>
<accession>A0A813ZH55</accession>
<dbReference type="OrthoDB" id="10063321at2759"/>
<protein>
    <recommendedName>
        <fullName evidence="1">F-box domain-containing protein</fullName>
    </recommendedName>
</protein>
<dbReference type="EMBL" id="CAJNOO010000306">
    <property type="protein sequence ID" value="CAF0898371.1"/>
    <property type="molecule type" value="Genomic_DNA"/>
</dbReference>
<sequence length="243" mass="28625">MNLECLPNETLLDLFEYFNGDDLLRAFYGLNLRFNLILYKQFRTYRFHFNSISKRILDMICQQHLPFIADRVIDLSLSDGDETPEQINLFLSYISSFNQFTHLQSLTLFHLNSHKTLLILLDECRHLNNLMYLNITSWYLSKDQVNCQVIVDNIWSLPKLIKCDLNIDINKHNFLCLPTIISLSLESVTTHRSDLKMNQINQLLEYTPRLKHLLTSLAITNDDYIPSPLSMLIDFENLLLFFL</sequence>
<feature type="domain" description="F-box" evidence="1">
    <location>
        <begin position="1"/>
        <end position="48"/>
    </location>
</feature>
<proteinExistence type="predicted"/>
<dbReference type="InterPro" id="IPR001810">
    <property type="entry name" value="F-box_dom"/>
</dbReference>
<organism evidence="2 3">
    <name type="scientific">Rotaria sordida</name>
    <dbReference type="NCBI Taxonomy" id="392033"/>
    <lineage>
        <taxon>Eukaryota</taxon>
        <taxon>Metazoa</taxon>
        <taxon>Spiralia</taxon>
        <taxon>Gnathifera</taxon>
        <taxon>Rotifera</taxon>
        <taxon>Eurotatoria</taxon>
        <taxon>Bdelloidea</taxon>
        <taxon>Philodinida</taxon>
        <taxon>Philodinidae</taxon>
        <taxon>Rotaria</taxon>
    </lineage>
</organism>
<evidence type="ECO:0000313" key="3">
    <source>
        <dbReference type="Proteomes" id="UP000663882"/>
    </source>
</evidence>
<gene>
    <name evidence="2" type="ORF">RFH988_LOCUS8852</name>
</gene>
<name>A0A813ZH55_9BILA</name>